<keyword evidence="1" id="KW-1133">Transmembrane helix</keyword>
<accession>A0A2I1CKZ4</accession>
<protein>
    <submittedName>
        <fullName evidence="2">Uncharacterized protein</fullName>
    </submittedName>
</protein>
<reference evidence="3" key="1">
    <citation type="journal article" date="2018" name="Proc. Natl. Acad. Sci. U.S.A.">
        <title>Linking secondary metabolites to gene clusters through genome sequencing of six diverse Aspergillus species.</title>
        <authorList>
            <person name="Kaerboelling I."/>
            <person name="Vesth T.C."/>
            <person name="Frisvad J.C."/>
            <person name="Nybo J.L."/>
            <person name="Theobald S."/>
            <person name="Kuo A."/>
            <person name="Bowyer P."/>
            <person name="Matsuda Y."/>
            <person name="Mondo S."/>
            <person name="Lyhne E.K."/>
            <person name="Kogle M.E."/>
            <person name="Clum A."/>
            <person name="Lipzen A."/>
            <person name="Salamov A."/>
            <person name="Ngan C.Y."/>
            <person name="Daum C."/>
            <person name="Chiniquy J."/>
            <person name="Barry K."/>
            <person name="LaButti K."/>
            <person name="Haridas S."/>
            <person name="Simmons B.A."/>
            <person name="Magnuson J.K."/>
            <person name="Mortensen U.H."/>
            <person name="Larsen T.O."/>
            <person name="Grigoriev I.V."/>
            <person name="Baker S.E."/>
            <person name="Andersen M.R."/>
        </authorList>
    </citation>
    <scope>NUCLEOTIDE SEQUENCE [LARGE SCALE GENOMIC DNA]</scope>
    <source>
        <strain evidence="3">IBT 16806</strain>
    </source>
</reference>
<keyword evidence="1" id="KW-0472">Membrane</keyword>
<sequence>MYAQFVWLPVARGIVLFINLSASLIIFRQARATSFAYQPTIRLHARKFSPLFNEHWSLDQRKGRLRPQS</sequence>
<dbReference type="GeneID" id="36528344"/>
<gene>
    <name evidence="2" type="ORF">P174DRAFT_11069</name>
</gene>
<proteinExistence type="predicted"/>
<keyword evidence="1" id="KW-0812">Transmembrane</keyword>
<dbReference type="RefSeq" id="XP_024686885.1">
    <property type="nucleotide sequence ID" value="XM_024821018.1"/>
</dbReference>
<dbReference type="EMBL" id="MSZS01000001">
    <property type="protein sequence ID" value="PKX98290.1"/>
    <property type="molecule type" value="Genomic_DNA"/>
</dbReference>
<evidence type="ECO:0000256" key="1">
    <source>
        <dbReference type="SAM" id="Phobius"/>
    </source>
</evidence>
<keyword evidence="3" id="KW-1185">Reference proteome</keyword>
<evidence type="ECO:0000313" key="3">
    <source>
        <dbReference type="Proteomes" id="UP000234474"/>
    </source>
</evidence>
<evidence type="ECO:0000313" key="2">
    <source>
        <dbReference type="EMBL" id="PKX98290.1"/>
    </source>
</evidence>
<feature type="transmembrane region" description="Helical" evidence="1">
    <location>
        <begin position="6"/>
        <end position="27"/>
    </location>
</feature>
<name>A0A2I1CKZ4_ASPN1</name>
<dbReference type="Proteomes" id="UP000234474">
    <property type="component" value="Unassembled WGS sequence"/>
</dbReference>
<dbReference type="VEuPathDB" id="FungiDB:P174DRAFT_11069"/>
<dbReference type="AlphaFoldDB" id="A0A2I1CKZ4"/>
<organism evidence="2 3">
    <name type="scientific">Aspergillus novofumigatus (strain IBT 16806)</name>
    <dbReference type="NCBI Taxonomy" id="1392255"/>
    <lineage>
        <taxon>Eukaryota</taxon>
        <taxon>Fungi</taxon>
        <taxon>Dikarya</taxon>
        <taxon>Ascomycota</taxon>
        <taxon>Pezizomycotina</taxon>
        <taxon>Eurotiomycetes</taxon>
        <taxon>Eurotiomycetidae</taxon>
        <taxon>Eurotiales</taxon>
        <taxon>Aspergillaceae</taxon>
        <taxon>Aspergillus</taxon>
        <taxon>Aspergillus subgen. Fumigati</taxon>
    </lineage>
</organism>
<comment type="caution">
    <text evidence="2">The sequence shown here is derived from an EMBL/GenBank/DDBJ whole genome shotgun (WGS) entry which is preliminary data.</text>
</comment>